<accession>A0A553JPA7</accession>
<dbReference type="Proteomes" id="UP000318126">
    <property type="component" value="Unassembled WGS sequence"/>
</dbReference>
<evidence type="ECO:0000313" key="1">
    <source>
        <dbReference type="EMBL" id="TRY14285.1"/>
    </source>
</evidence>
<evidence type="ECO:0000313" key="2">
    <source>
        <dbReference type="Proteomes" id="UP000318126"/>
    </source>
</evidence>
<dbReference type="RefSeq" id="WP_144040170.1">
    <property type="nucleotide sequence ID" value="NZ_BMPL01000010.1"/>
</dbReference>
<dbReference type="OrthoDB" id="6267246at2"/>
<dbReference type="InterPro" id="IPR036666">
    <property type="entry name" value="HHA_sf"/>
</dbReference>
<reference evidence="2" key="1">
    <citation type="submission" date="2019-07" db="EMBL/GenBank/DDBJ databases">
        <title>Shewanella sp. YLB-08 draft genomic sequence.</title>
        <authorList>
            <person name="Yu L."/>
        </authorList>
    </citation>
    <scope>NUCLEOTIDE SEQUENCE [LARGE SCALE GENOMIC DNA]</scope>
    <source>
        <strain evidence="2">JCM 20706</strain>
    </source>
</reference>
<name>A0A553JPA7_SHEHA</name>
<comment type="caution">
    <text evidence="1">The sequence shown here is derived from an EMBL/GenBank/DDBJ whole genome shotgun (WGS) entry which is preliminary data.</text>
</comment>
<gene>
    <name evidence="1" type="ORF">FN961_10660</name>
</gene>
<protein>
    <submittedName>
        <fullName evidence="1">Uncharacterized protein</fullName>
    </submittedName>
</protein>
<keyword evidence="2" id="KW-1185">Reference proteome</keyword>
<organism evidence="1 2">
    <name type="scientific">Shewanella hanedai</name>
    <name type="common">Alteromonas hanedai</name>
    <dbReference type="NCBI Taxonomy" id="25"/>
    <lineage>
        <taxon>Bacteria</taxon>
        <taxon>Pseudomonadati</taxon>
        <taxon>Pseudomonadota</taxon>
        <taxon>Gammaproteobacteria</taxon>
        <taxon>Alteromonadales</taxon>
        <taxon>Shewanellaceae</taxon>
        <taxon>Shewanella</taxon>
    </lineage>
</organism>
<proteinExistence type="predicted"/>
<sequence>MSSKKIDPTTLNFLLKLRRAKQIDTLETMTEALERQNPLASDQEAIALAWVLREKEIKTGVSSI</sequence>
<dbReference type="AlphaFoldDB" id="A0A553JPA7"/>
<dbReference type="Gene3D" id="1.20.1280.40">
    <property type="entry name" value="HHA"/>
    <property type="match status" value="1"/>
</dbReference>
<dbReference type="EMBL" id="VKGK01000011">
    <property type="protein sequence ID" value="TRY14285.1"/>
    <property type="molecule type" value="Genomic_DNA"/>
</dbReference>